<dbReference type="GO" id="GO:0005524">
    <property type="term" value="F:ATP binding"/>
    <property type="evidence" value="ECO:0007669"/>
    <property type="project" value="UniProtKB-KW"/>
</dbReference>
<reference evidence="12 13" key="1">
    <citation type="submission" date="2019-06" db="EMBL/GenBank/DDBJ databases">
        <authorList>
            <person name="Li J."/>
        </authorList>
    </citation>
    <scope>NUCLEOTIDE SEQUENCE [LARGE SCALE GENOMIC DNA]</scope>
    <source>
        <strain evidence="12 13">LMG 28165</strain>
    </source>
</reference>
<comment type="similarity">
    <text evidence="2">Belongs to the TsaE family.</text>
</comment>
<dbReference type="OrthoDB" id="9800307at2"/>
<keyword evidence="13" id="KW-1185">Reference proteome</keyword>
<keyword evidence="9" id="KW-0460">Magnesium</keyword>
<dbReference type="GO" id="GO:0016740">
    <property type="term" value="F:transferase activity"/>
    <property type="evidence" value="ECO:0007669"/>
    <property type="project" value="UniProtKB-KW"/>
</dbReference>
<evidence type="ECO:0000256" key="11">
    <source>
        <dbReference type="ARBA" id="ARBA00032441"/>
    </source>
</evidence>
<dbReference type="Gene3D" id="3.40.50.300">
    <property type="entry name" value="P-loop containing nucleotide triphosphate hydrolases"/>
    <property type="match status" value="1"/>
</dbReference>
<evidence type="ECO:0000256" key="4">
    <source>
        <dbReference type="ARBA" id="ARBA00022490"/>
    </source>
</evidence>
<dbReference type="GO" id="GO:0005737">
    <property type="term" value="C:cytoplasm"/>
    <property type="evidence" value="ECO:0007669"/>
    <property type="project" value="UniProtKB-SubCell"/>
</dbReference>
<protein>
    <recommendedName>
        <fullName evidence="3">tRNA threonylcarbamoyladenosine biosynthesis protein TsaE</fullName>
    </recommendedName>
    <alternativeName>
        <fullName evidence="11">t(6)A37 threonylcarbamoyladenosine biosynthesis protein TsaE</fullName>
    </alternativeName>
</protein>
<gene>
    <name evidence="12" type="primary">tsaE</name>
    <name evidence="12" type="ORF">FHE74_04730</name>
</gene>
<dbReference type="PANTHER" id="PTHR33540">
    <property type="entry name" value="TRNA THREONYLCARBAMOYLADENOSINE BIOSYNTHESIS PROTEIN TSAE"/>
    <property type="match status" value="1"/>
</dbReference>
<evidence type="ECO:0000256" key="3">
    <source>
        <dbReference type="ARBA" id="ARBA00019010"/>
    </source>
</evidence>
<name>A0A5C4U4L2_9CORY</name>
<keyword evidence="7" id="KW-0547">Nucleotide-binding</keyword>
<keyword evidence="12" id="KW-0808">Transferase</keyword>
<accession>A0A5C4U4L2</accession>
<evidence type="ECO:0000256" key="9">
    <source>
        <dbReference type="ARBA" id="ARBA00022842"/>
    </source>
</evidence>
<evidence type="ECO:0000256" key="10">
    <source>
        <dbReference type="ARBA" id="ARBA00024908"/>
    </source>
</evidence>
<dbReference type="NCBIfam" id="TIGR00150">
    <property type="entry name" value="T6A_YjeE"/>
    <property type="match status" value="1"/>
</dbReference>
<evidence type="ECO:0000313" key="12">
    <source>
        <dbReference type="EMBL" id="TNL98602.1"/>
    </source>
</evidence>
<evidence type="ECO:0000256" key="8">
    <source>
        <dbReference type="ARBA" id="ARBA00022840"/>
    </source>
</evidence>
<comment type="function">
    <text evidence="10">Required for the formation of a threonylcarbamoyl group on adenosine at position 37 (t(6)A37) in tRNAs that read codons beginning with adenine. Is involved in the transfer of the threonylcarbamoyl moiety of threonylcarbamoyl-AMP (TC-AMP) to the N6 group of A37, together with TsaD and TsaB. TsaE seems to play an indirect role in the t(6)A biosynthesis pathway, possibly in regulating the core enzymatic function of TsaD.</text>
</comment>
<evidence type="ECO:0000256" key="1">
    <source>
        <dbReference type="ARBA" id="ARBA00004496"/>
    </source>
</evidence>
<keyword evidence="5" id="KW-0819">tRNA processing</keyword>
<dbReference type="EMBL" id="VDHJ01000005">
    <property type="protein sequence ID" value="TNL98602.1"/>
    <property type="molecule type" value="Genomic_DNA"/>
</dbReference>
<evidence type="ECO:0000256" key="7">
    <source>
        <dbReference type="ARBA" id="ARBA00022741"/>
    </source>
</evidence>
<dbReference type="GO" id="GO:0002949">
    <property type="term" value="P:tRNA threonylcarbamoyladenosine modification"/>
    <property type="evidence" value="ECO:0007669"/>
    <property type="project" value="InterPro"/>
</dbReference>
<dbReference type="InterPro" id="IPR027417">
    <property type="entry name" value="P-loop_NTPase"/>
</dbReference>
<keyword evidence="4" id="KW-0963">Cytoplasm</keyword>
<evidence type="ECO:0000256" key="2">
    <source>
        <dbReference type="ARBA" id="ARBA00007599"/>
    </source>
</evidence>
<proteinExistence type="inferred from homology"/>
<dbReference type="SUPFAM" id="SSF52540">
    <property type="entry name" value="P-loop containing nucleoside triphosphate hydrolases"/>
    <property type="match status" value="1"/>
</dbReference>
<dbReference type="Pfam" id="PF02367">
    <property type="entry name" value="TsaE"/>
    <property type="match status" value="1"/>
</dbReference>
<evidence type="ECO:0000256" key="6">
    <source>
        <dbReference type="ARBA" id="ARBA00022723"/>
    </source>
</evidence>
<dbReference type="InterPro" id="IPR003442">
    <property type="entry name" value="T6A_TsaE"/>
</dbReference>
<organism evidence="12 13">
    <name type="scientific">Corynebacterium tapiri</name>
    <dbReference type="NCBI Taxonomy" id="1448266"/>
    <lineage>
        <taxon>Bacteria</taxon>
        <taxon>Bacillati</taxon>
        <taxon>Actinomycetota</taxon>
        <taxon>Actinomycetes</taxon>
        <taxon>Mycobacteriales</taxon>
        <taxon>Corynebacteriaceae</taxon>
        <taxon>Corynebacterium</taxon>
    </lineage>
</organism>
<sequence>MCATAAETQAFGEQLGAALEAGDLVILKGPVGAGKTTLTQGIARGMRVSGRVTSPTFVIAREHPSEVGGPSLIHVDAYRLGSTGADPLDEIDALDLDTDLTEAVVVAEWGEGLMEQLSTNHLVLTLDRSQDVRELSWEIVS</sequence>
<evidence type="ECO:0000256" key="5">
    <source>
        <dbReference type="ARBA" id="ARBA00022694"/>
    </source>
</evidence>
<dbReference type="GO" id="GO:0046872">
    <property type="term" value="F:metal ion binding"/>
    <property type="evidence" value="ECO:0007669"/>
    <property type="project" value="UniProtKB-KW"/>
</dbReference>
<keyword evidence="8" id="KW-0067">ATP-binding</keyword>
<comment type="subcellular location">
    <subcellularLocation>
        <location evidence="1">Cytoplasm</location>
    </subcellularLocation>
</comment>
<keyword evidence="6" id="KW-0479">Metal-binding</keyword>
<evidence type="ECO:0000313" key="13">
    <source>
        <dbReference type="Proteomes" id="UP000312032"/>
    </source>
</evidence>
<dbReference type="AlphaFoldDB" id="A0A5C4U4L2"/>
<dbReference type="Proteomes" id="UP000312032">
    <property type="component" value="Unassembled WGS sequence"/>
</dbReference>
<comment type="caution">
    <text evidence="12">The sequence shown here is derived from an EMBL/GenBank/DDBJ whole genome shotgun (WGS) entry which is preliminary data.</text>
</comment>
<dbReference type="PANTHER" id="PTHR33540:SF2">
    <property type="entry name" value="TRNA THREONYLCARBAMOYLADENOSINE BIOSYNTHESIS PROTEIN TSAE"/>
    <property type="match status" value="1"/>
</dbReference>